<evidence type="ECO:0000313" key="5">
    <source>
        <dbReference type="Proteomes" id="UP000316621"/>
    </source>
</evidence>
<dbReference type="Pfam" id="PF13962">
    <property type="entry name" value="PGG"/>
    <property type="match status" value="1"/>
</dbReference>
<gene>
    <name evidence="4" type="ORF">C5167_047592</name>
</gene>
<dbReference type="InterPro" id="IPR026961">
    <property type="entry name" value="PGG_dom"/>
</dbReference>
<feature type="domain" description="RING-type" evidence="3">
    <location>
        <begin position="531"/>
        <end position="573"/>
    </location>
</feature>
<evidence type="ECO:0000259" key="3">
    <source>
        <dbReference type="PROSITE" id="PS50089"/>
    </source>
</evidence>
<dbReference type="GO" id="GO:0016020">
    <property type="term" value="C:membrane"/>
    <property type="evidence" value="ECO:0007669"/>
    <property type="project" value="TreeGrafter"/>
</dbReference>
<dbReference type="InterPro" id="IPR001841">
    <property type="entry name" value="Znf_RING"/>
</dbReference>
<dbReference type="CDD" id="cd16461">
    <property type="entry name" value="RING-H2_EL5-like"/>
    <property type="match status" value="1"/>
</dbReference>
<dbReference type="SMART" id="SM00184">
    <property type="entry name" value="RING"/>
    <property type="match status" value="1"/>
</dbReference>
<feature type="transmembrane region" description="Helical" evidence="2">
    <location>
        <begin position="226"/>
        <end position="248"/>
    </location>
</feature>
<reference evidence="4 5" key="1">
    <citation type="journal article" date="2018" name="Science">
        <title>The opium poppy genome and morphinan production.</title>
        <authorList>
            <person name="Guo L."/>
            <person name="Winzer T."/>
            <person name="Yang X."/>
            <person name="Li Y."/>
            <person name="Ning Z."/>
            <person name="He Z."/>
            <person name="Teodor R."/>
            <person name="Lu Y."/>
            <person name="Bowser T.A."/>
            <person name="Graham I.A."/>
            <person name="Ye K."/>
        </authorList>
    </citation>
    <scope>NUCLEOTIDE SEQUENCE [LARGE SCALE GENOMIC DNA]</scope>
    <source>
        <strain evidence="5">cv. HN1</strain>
        <tissue evidence="4">Leaves</tissue>
    </source>
</reference>
<keyword evidence="2" id="KW-0812">Transmembrane</keyword>
<dbReference type="Gramene" id="RZC84807">
    <property type="protein sequence ID" value="RZC84807"/>
    <property type="gene ID" value="C5167_047592"/>
</dbReference>
<feature type="transmembrane region" description="Helical" evidence="2">
    <location>
        <begin position="301"/>
        <end position="321"/>
    </location>
</feature>
<feature type="transmembrane region" description="Helical" evidence="2">
    <location>
        <begin position="185"/>
        <end position="205"/>
    </location>
</feature>
<organism evidence="4 5">
    <name type="scientific">Papaver somniferum</name>
    <name type="common">Opium poppy</name>
    <dbReference type="NCBI Taxonomy" id="3469"/>
    <lineage>
        <taxon>Eukaryota</taxon>
        <taxon>Viridiplantae</taxon>
        <taxon>Streptophyta</taxon>
        <taxon>Embryophyta</taxon>
        <taxon>Tracheophyta</taxon>
        <taxon>Spermatophyta</taxon>
        <taxon>Magnoliopsida</taxon>
        <taxon>Ranunculales</taxon>
        <taxon>Papaveraceae</taxon>
        <taxon>Papaveroideae</taxon>
        <taxon>Papaver</taxon>
    </lineage>
</organism>
<evidence type="ECO:0000256" key="2">
    <source>
        <dbReference type="SAM" id="Phobius"/>
    </source>
</evidence>
<dbReference type="SUPFAM" id="SSF57850">
    <property type="entry name" value="RING/U-box"/>
    <property type="match status" value="1"/>
</dbReference>
<dbReference type="Gene3D" id="3.30.40.10">
    <property type="entry name" value="Zinc/RING finger domain, C3HC4 (zinc finger)"/>
    <property type="match status" value="1"/>
</dbReference>
<keyword evidence="5" id="KW-1185">Reference proteome</keyword>
<dbReference type="InterPro" id="IPR013083">
    <property type="entry name" value="Znf_RING/FYVE/PHD"/>
</dbReference>
<protein>
    <recommendedName>
        <fullName evidence="3">RING-type domain-containing protein</fullName>
    </recommendedName>
</protein>
<dbReference type="GO" id="GO:0008270">
    <property type="term" value="F:zinc ion binding"/>
    <property type="evidence" value="ECO:0007669"/>
    <property type="project" value="UniProtKB-KW"/>
</dbReference>
<evidence type="ECO:0000313" key="4">
    <source>
        <dbReference type="EMBL" id="RZC84807.1"/>
    </source>
</evidence>
<name>A0A4Y7LIM6_PAPSO</name>
<sequence length="589" mass="64908">MVHQQAKALIKQMIAEICKSTTILRFLRDNPNIMKIAIKHGIVEFVAECLKKKKTLYFHRIPVETMIEMAITERKEMIVNFICKTADRHGDKIDLVSRRDGDNNTILHYASKLAPLAQLSLVSGAALQMQREMQWYKGIESIARESDRYTRNKKGDTAQFIFTEAHKELVKEGQDWLKDTSGSCMIVGALIATVAFAAAFTVPGGNISDSNNALNGTPIFLGKSSFTVFAVSDAIALFSSITSVLMFLAIYTSRYAEIDFLKSLPQKLIFGLATLFISMVAILAAFGASLLIVVGSRFAQALIPITVFGCCPLALFAWLQLPLFVEMVNLSGTPFIGIEYKNYSFFSCQSETYDLAKDISCLSNSTHQVFAIANTTSSSSSWPHANCTLITTVPVPVESGKDVYGHPWFAYTNVLHLTWPWKQAPYCKRNGCNERSNFPSFRDPDVPRRGGNIFLIVMGILIPTGIASYLCYIILRSKGFFSGRGTEASSWSSSTELVAIATSLDGSAVKSLPTIVVGESGRLPDPDNNICSICLSEYQPKETLKTMPACNHCFHVDCIDVWLLLNSTCPICRISPVSEKIAMATSQGL</sequence>
<proteinExistence type="predicted"/>
<keyword evidence="1" id="KW-0863">Zinc-finger</keyword>
<dbReference type="Pfam" id="PF13639">
    <property type="entry name" value="zf-RING_2"/>
    <property type="match status" value="1"/>
</dbReference>
<dbReference type="PANTHER" id="PTHR24177">
    <property type="entry name" value="CASKIN"/>
    <property type="match status" value="1"/>
</dbReference>
<dbReference type="PROSITE" id="PS50089">
    <property type="entry name" value="ZF_RING_2"/>
    <property type="match status" value="1"/>
</dbReference>
<keyword evidence="1" id="KW-0479">Metal-binding</keyword>
<accession>A0A4Y7LIM6</accession>
<feature type="transmembrane region" description="Helical" evidence="2">
    <location>
        <begin position="453"/>
        <end position="475"/>
    </location>
</feature>
<dbReference type="Proteomes" id="UP000316621">
    <property type="component" value="Chromosome 11"/>
</dbReference>
<feature type="transmembrane region" description="Helical" evidence="2">
    <location>
        <begin position="268"/>
        <end position="294"/>
    </location>
</feature>
<keyword evidence="1" id="KW-0862">Zinc</keyword>
<dbReference type="AlphaFoldDB" id="A0A4Y7LIM6"/>
<evidence type="ECO:0000256" key="1">
    <source>
        <dbReference type="PROSITE-ProRule" id="PRU00175"/>
    </source>
</evidence>
<dbReference type="EMBL" id="CM010725">
    <property type="protein sequence ID" value="RZC84807.1"/>
    <property type="molecule type" value="Genomic_DNA"/>
</dbReference>
<keyword evidence="2" id="KW-1133">Transmembrane helix</keyword>
<dbReference type="PANTHER" id="PTHR24177:SF365">
    <property type="entry name" value="ANKYRIN REPEAT-CONTAINING PROTEIN NPR4-LIKE ISOFORM X1"/>
    <property type="match status" value="1"/>
</dbReference>
<keyword evidence="2" id="KW-0472">Membrane</keyword>